<evidence type="ECO:0000313" key="4">
    <source>
        <dbReference type="Proteomes" id="UP000007089"/>
    </source>
</evidence>
<evidence type="ECO:0000259" key="1">
    <source>
        <dbReference type="Pfam" id="PF08279"/>
    </source>
</evidence>
<dbReference type="SUPFAM" id="SSF46785">
    <property type="entry name" value="Winged helix' DNA-binding domain"/>
    <property type="match status" value="1"/>
</dbReference>
<dbReference type="PANTHER" id="PTHR34580">
    <property type="match status" value="1"/>
</dbReference>
<gene>
    <name evidence="3" type="ordered locus">A2cp1_4044</name>
</gene>
<protein>
    <submittedName>
        <fullName evidence="3">Helix-turn-helix type 11 domain protein</fullName>
    </submittedName>
</protein>
<evidence type="ECO:0000259" key="2">
    <source>
        <dbReference type="Pfam" id="PF13280"/>
    </source>
</evidence>
<dbReference type="InterPro" id="IPR051534">
    <property type="entry name" value="CBASS_pafABC_assoc_protein"/>
</dbReference>
<dbReference type="Proteomes" id="UP000007089">
    <property type="component" value="Chromosome"/>
</dbReference>
<dbReference type="HOGENOM" id="CLU_041141_7_0_7"/>
<dbReference type="AlphaFoldDB" id="B8J9H4"/>
<dbReference type="EMBL" id="CP001359">
    <property type="protein sequence ID" value="ACL67362.1"/>
    <property type="molecule type" value="Genomic_DNA"/>
</dbReference>
<keyword evidence="4" id="KW-1185">Reference proteome</keyword>
<feature type="domain" description="WYL" evidence="2">
    <location>
        <begin position="143"/>
        <end position="207"/>
    </location>
</feature>
<dbReference type="PANTHER" id="PTHR34580:SF1">
    <property type="entry name" value="PROTEIN PAFC"/>
    <property type="match status" value="1"/>
</dbReference>
<reference evidence="3" key="1">
    <citation type="submission" date="2009-01" db="EMBL/GenBank/DDBJ databases">
        <title>Complete sequence of Anaeromyxobacter dehalogenans 2CP-1.</title>
        <authorList>
            <consortium name="US DOE Joint Genome Institute"/>
            <person name="Lucas S."/>
            <person name="Copeland A."/>
            <person name="Lapidus A."/>
            <person name="Glavina del Rio T."/>
            <person name="Dalin E."/>
            <person name="Tice H."/>
            <person name="Bruce D."/>
            <person name="Goodwin L."/>
            <person name="Pitluck S."/>
            <person name="Saunders E."/>
            <person name="Brettin T."/>
            <person name="Detter J.C."/>
            <person name="Han C."/>
            <person name="Larimer F."/>
            <person name="Land M."/>
            <person name="Hauser L."/>
            <person name="Kyrpides N."/>
            <person name="Ovchinnikova G."/>
            <person name="Beliaev A.S."/>
            <person name="Richardson P."/>
        </authorList>
    </citation>
    <scope>NUCLEOTIDE SEQUENCE</scope>
    <source>
        <strain evidence="3">2CP-1</strain>
    </source>
</reference>
<dbReference type="InterPro" id="IPR036390">
    <property type="entry name" value="WH_DNA-bd_sf"/>
</dbReference>
<accession>B8J9H4</accession>
<dbReference type="KEGG" id="acp:A2cp1_4044"/>
<organism evidence="3 4">
    <name type="scientific">Anaeromyxobacter dehalogenans (strain ATCC BAA-258 / DSM 21875 / 2CP-1)</name>
    <dbReference type="NCBI Taxonomy" id="455488"/>
    <lineage>
        <taxon>Bacteria</taxon>
        <taxon>Pseudomonadati</taxon>
        <taxon>Myxococcota</taxon>
        <taxon>Myxococcia</taxon>
        <taxon>Myxococcales</taxon>
        <taxon>Cystobacterineae</taxon>
        <taxon>Anaeromyxobacteraceae</taxon>
        <taxon>Anaeromyxobacter</taxon>
    </lineage>
</organism>
<dbReference type="InterPro" id="IPR013196">
    <property type="entry name" value="HTH_11"/>
</dbReference>
<dbReference type="RefSeq" id="WP_015935089.1">
    <property type="nucleotide sequence ID" value="NC_011891.1"/>
</dbReference>
<sequence>MDRQARLFAIAEYLRGRRTGVTAAQIAERFGVTLRTVYRDLDALRSADLPLRAEQGRGGGYALDRHYALPPINLSAREAAVLVALGAYAARMRLLPFAETLEAALDKVRGALSASAQRELLKVLDGLQFVGVPALPSPAAVRRAVEEAWFGGTALRVRYRRADESTSERTVKVAGVIMERHATLVHCVDVDTGEARHYRLDRIDVATPVTSAPASPGGGRR</sequence>
<name>B8J9H4_ANAD2</name>
<proteinExistence type="predicted"/>
<dbReference type="InterPro" id="IPR036388">
    <property type="entry name" value="WH-like_DNA-bd_sf"/>
</dbReference>
<evidence type="ECO:0000313" key="3">
    <source>
        <dbReference type="EMBL" id="ACL67362.1"/>
    </source>
</evidence>
<dbReference type="InterPro" id="IPR026881">
    <property type="entry name" value="WYL_dom"/>
</dbReference>
<feature type="domain" description="Helix-turn-helix type 11" evidence="1">
    <location>
        <begin position="6"/>
        <end position="61"/>
    </location>
</feature>
<dbReference type="Pfam" id="PF13280">
    <property type="entry name" value="WYL"/>
    <property type="match status" value="1"/>
</dbReference>
<dbReference type="Gene3D" id="1.10.10.10">
    <property type="entry name" value="Winged helix-like DNA-binding domain superfamily/Winged helix DNA-binding domain"/>
    <property type="match status" value="1"/>
</dbReference>
<dbReference type="Pfam" id="PF08279">
    <property type="entry name" value="HTH_11"/>
    <property type="match status" value="1"/>
</dbReference>